<evidence type="ECO:0000256" key="1">
    <source>
        <dbReference type="SAM" id="MobiDB-lite"/>
    </source>
</evidence>
<feature type="compositionally biased region" description="Pro residues" evidence="1">
    <location>
        <begin position="348"/>
        <end position="365"/>
    </location>
</feature>
<feature type="compositionally biased region" description="Low complexity" evidence="1">
    <location>
        <begin position="303"/>
        <end position="316"/>
    </location>
</feature>
<feature type="compositionally biased region" description="Pro residues" evidence="1">
    <location>
        <begin position="213"/>
        <end position="222"/>
    </location>
</feature>
<dbReference type="EMBL" id="QVQW01000004">
    <property type="protein sequence ID" value="RKU48476.1"/>
    <property type="molecule type" value="Genomic_DNA"/>
</dbReference>
<feature type="region of interest" description="Disordered" evidence="1">
    <location>
        <begin position="346"/>
        <end position="413"/>
    </location>
</feature>
<feature type="compositionally biased region" description="Pro residues" evidence="1">
    <location>
        <begin position="279"/>
        <end position="302"/>
    </location>
</feature>
<evidence type="ECO:0000313" key="2">
    <source>
        <dbReference type="EMBL" id="RKU48476.1"/>
    </source>
</evidence>
<accession>A0A420YL10</accession>
<feature type="compositionally biased region" description="Low complexity" evidence="1">
    <location>
        <begin position="203"/>
        <end position="212"/>
    </location>
</feature>
<protein>
    <recommendedName>
        <fullName evidence="4">RNA recognition motif-containing protein</fullName>
    </recommendedName>
</protein>
<feature type="compositionally biased region" description="Low complexity" evidence="1">
    <location>
        <begin position="366"/>
        <end position="375"/>
    </location>
</feature>
<feature type="compositionally biased region" description="Basic and acidic residues" evidence="1">
    <location>
        <begin position="395"/>
        <end position="413"/>
    </location>
</feature>
<gene>
    <name evidence="2" type="ORF">DL546_004038</name>
</gene>
<feature type="compositionally biased region" description="Basic and acidic residues" evidence="1">
    <location>
        <begin position="224"/>
        <end position="233"/>
    </location>
</feature>
<evidence type="ECO:0008006" key="4">
    <source>
        <dbReference type="Google" id="ProtNLM"/>
    </source>
</evidence>
<dbReference type="STRING" id="177199.A0A420YL10"/>
<name>A0A420YL10_9PEZI</name>
<feature type="region of interest" description="Disordered" evidence="1">
    <location>
        <begin position="145"/>
        <end position="327"/>
    </location>
</feature>
<dbReference type="Proteomes" id="UP000275385">
    <property type="component" value="Unassembled WGS sequence"/>
</dbReference>
<dbReference type="OrthoDB" id="5408296at2759"/>
<dbReference type="AlphaFoldDB" id="A0A420YL10"/>
<proteinExistence type="predicted"/>
<reference evidence="2 3" key="1">
    <citation type="submission" date="2018-08" db="EMBL/GenBank/DDBJ databases">
        <title>Draft genome of the lignicolous fungus Coniochaeta pulveracea.</title>
        <authorList>
            <person name="Borstlap C.J."/>
            <person name="De Witt R.N."/>
            <person name="Botha A."/>
            <person name="Volschenk H."/>
        </authorList>
    </citation>
    <scope>NUCLEOTIDE SEQUENCE [LARGE SCALE GENOMIC DNA]</scope>
    <source>
        <strain evidence="2 3">CAB683</strain>
    </source>
</reference>
<evidence type="ECO:0000313" key="3">
    <source>
        <dbReference type="Proteomes" id="UP000275385"/>
    </source>
</evidence>
<keyword evidence="3" id="KW-1185">Reference proteome</keyword>
<comment type="caution">
    <text evidence="2">The sequence shown here is derived from an EMBL/GenBank/DDBJ whole genome shotgun (WGS) entry which is preliminary data.</text>
</comment>
<organism evidence="2 3">
    <name type="scientific">Coniochaeta pulveracea</name>
    <dbReference type="NCBI Taxonomy" id="177199"/>
    <lineage>
        <taxon>Eukaryota</taxon>
        <taxon>Fungi</taxon>
        <taxon>Dikarya</taxon>
        <taxon>Ascomycota</taxon>
        <taxon>Pezizomycotina</taxon>
        <taxon>Sordariomycetes</taxon>
        <taxon>Sordariomycetidae</taxon>
        <taxon>Coniochaetales</taxon>
        <taxon>Coniochaetaceae</taxon>
        <taxon>Coniochaeta</taxon>
    </lineage>
</organism>
<sequence>MAARPGEENVAILFGDIHYFYSPPTDKPPHHRFDKGSYVYLFEDANQGRARVEIANHPGAEDQDAVDGYLDNAHLRYSYKQTCLVTLTIGEVQGPEEWHLPTYDPHNQNKYHYKLHLLDIYFWTASDALQFVNGIRRVISPAQCEILDEPGPPPRAGQPDSEASGVVQQLERAAISDSYTPPTDPGAPSYAPPPMSAVSNTSPAAAPAFIPIPYNPAAPPAPEQIRHREKTPPPEEADVSPLHATLHADSMTPFSPGLVPPTGYGSKGPLSPAFAPPAHFHPPPGAPTFAPPPVAPPAPVPHQHPGFGSLAAAAASPTPPPQHPGIARAVTMPVAGGYNAPGAWPMSPGLPPGTPGLPTPAPSAPPGGYSSYSYSNPQARGGQDYSIHQQLYRPTEGEVGKTERRKKLEENAGRLEKGMTGMLKKFEKRFG</sequence>
<feature type="compositionally biased region" description="Pro residues" evidence="1">
    <location>
        <begin position="182"/>
        <end position="195"/>
    </location>
</feature>